<reference evidence="1" key="1">
    <citation type="submission" date="2018-05" db="EMBL/GenBank/DDBJ databases">
        <authorList>
            <person name="Lanie J.A."/>
            <person name="Ng W.-L."/>
            <person name="Kazmierczak K.M."/>
            <person name="Andrzejewski T.M."/>
            <person name="Davidsen T.M."/>
            <person name="Wayne K.J."/>
            <person name="Tettelin H."/>
            <person name="Glass J.I."/>
            <person name="Rusch D."/>
            <person name="Podicherti R."/>
            <person name="Tsui H.-C.T."/>
            <person name="Winkler M.E."/>
        </authorList>
    </citation>
    <scope>NUCLEOTIDE SEQUENCE</scope>
</reference>
<gene>
    <name evidence="1" type="ORF">METZ01_LOCUS416519</name>
</gene>
<proteinExistence type="predicted"/>
<dbReference type="InterPro" id="IPR035069">
    <property type="entry name" value="TTHA1013/TTHA0281-like"/>
</dbReference>
<accession>A0A382WZ88</accession>
<sequence length="72" mass="8044">MNIPHYHINIFWSEEDDCFIGDIPDLKHCTGQGDTPEEALEDLLETRDAWLDACLSAGKDIPVPSYHSATNA</sequence>
<dbReference type="SUPFAM" id="SSF143100">
    <property type="entry name" value="TTHA1013/TTHA0281-like"/>
    <property type="match status" value="1"/>
</dbReference>
<name>A0A382WZ88_9ZZZZ</name>
<organism evidence="1">
    <name type="scientific">marine metagenome</name>
    <dbReference type="NCBI Taxonomy" id="408172"/>
    <lineage>
        <taxon>unclassified sequences</taxon>
        <taxon>metagenomes</taxon>
        <taxon>ecological metagenomes</taxon>
    </lineage>
</organism>
<dbReference type="InterPro" id="IPR049389">
    <property type="entry name" value="TTHA0281-like"/>
</dbReference>
<dbReference type="Gene3D" id="3.30.160.250">
    <property type="match status" value="1"/>
</dbReference>
<dbReference type="Pfam" id="PF21748">
    <property type="entry name" value="UPF0150"/>
    <property type="match status" value="1"/>
</dbReference>
<protein>
    <submittedName>
        <fullName evidence="1">Uncharacterized protein</fullName>
    </submittedName>
</protein>
<evidence type="ECO:0000313" key="1">
    <source>
        <dbReference type="EMBL" id="SVD63665.1"/>
    </source>
</evidence>
<dbReference type="AlphaFoldDB" id="A0A382WZ88"/>
<dbReference type="EMBL" id="UINC01163380">
    <property type="protein sequence ID" value="SVD63665.1"/>
    <property type="molecule type" value="Genomic_DNA"/>
</dbReference>